<sequence>MRTPITCIALLLLVVYALADDFITPSKIYDWVTGNIGLTNTESVMVLTAGIAYETQTMLNIWDRCYSHSGYYVDGRNCFSAVRVGIIRWAIELAGLGVITGWYKRDVLDQVPYKVVEVGALTGYAINLSATNVTSLQKRNSEEFSFMVGNDTFTYAPMMLDDILDNKANLILLKHENNDDNYPVSMLEANSNGTWALNFMDIAPTIKRDGVDGDQYLSGAGGIVIECQYGGGVGDSYDNDQGWVDAVSKRQGYDQAMSATYNFYHGYIGSSSRLKCATKMYTTDQNMQTWRNWNDVWSSF</sequence>
<dbReference type="RefSeq" id="XP_019019660.1">
    <property type="nucleotide sequence ID" value="XM_019165000.1"/>
</dbReference>
<organism evidence="2 3">
    <name type="scientific">Pichia membranifaciens NRRL Y-2026</name>
    <dbReference type="NCBI Taxonomy" id="763406"/>
    <lineage>
        <taxon>Eukaryota</taxon>
        <taxon>Fungi</taxon>
        <taxon>Dikarya</taxon>
        <taxon>Ascomycota</taxon>
        <taxon>Saccharomycotina</taxon>
        <taxon>Pichiomycetes</taxon>
        <taxon>Pichiales</taxon>
        <taxon>Pichiaceae</taxon>
        <taxon>Pichia</taxon>
    </lineage>
</organism>
<keyword evidence="3" id="KW-1185">Reference proteome</keyword>
<dbReference type="OrthoDB" id="10464127at2759"/>
<reference evidence="2 3" key="1">
    <citation type="journal article" date="2016" name="Proc. Natl. Acad. Sci. U.S.A.">
        <title>Comparative genomics of biotechnologically important yeasts.</title>
        <authorList>
            <person name="Riley R."/>
            <person name="Haridas S."/>
            <person name="Wolfe K.H."/>
            <person name="Lopes M.R."/>
            <person name="Hittinger C.T."/>
            <person name="Goeker M."/>
            <person name="Salamov A.A."/>
            <person name="Wisecaver J.H."/>
            <person name="Long T.M."/>
            <person name="Calvey C.H."/>
            <person name="Aerts A.L."/>
            <person name="Barry K.W."/>
            <person name="Choi C."/>
            <person name="Clum A."/>
            <person name="Coughlan A.Y."/>
            <person name="Deshpande S."/>
            <person name="Douglass A.P."/>
            <person name="Hanson S.J."/>
            <person name="Klenk H.-P."/>
            <person name="LaButti K.M."/>
            <person name="Lapidus A."/>
            <person name="Lindquist E.A."/>
            <person name="Lipzen A.M."/>
            <person name="Meier-Kolthoff J.P."/>
            <person name="Ohm R.A."/>
            <person name="Otillar R.P."/>
            <person name="Pangilinan J.L."/>
            <person name="Peng Y."/>
            <person name="Rokas A."/>
            <person name="Rosa C.A."/>
            <person name="Scheuner C."/>
            <person name="Sibirny A.A."/>
            <person name="Slot J.C."/>
            <person name="Stielow J.B."/>
            <person name="Sun H."/>
            <person name="Kurtzman C.P."/>
            <person name="Blackwell M."/>
            <person name="Grigoriev I.V."/>
            <person name="Jeffries T.W."/>
        </authorList>
    </citation>
    <scope>NUCLEOTIDE SEQUENCE [LARGE SCALE GENOMIC DNA]</scope>
    <source>
        <strain evidence="2 3">NRRL Y-2026</strain>
    </source>
</reference>
<protein>
    <submittedName>
        <fullName evidence="2">Uncharacterized protein</fullName>
    </submittedName>
</protein>
<evidence type="ECO:0000313" key="3">
    <source>
        <dbReference type="Proteomes" id="UP000094455"/>
    </source>
</evidence>
<dbReference type="AlphaFoldDB" id="A0A1E3NR04"/>
<dbReference type="Proteomes" id="UP000094455">
    <property type="component" value="Unassembled WGS sequence"/>
</dbReference>
<accession>A0A1E3NR04</accession>
<keyword evidence="1" id="KW-0732">Signal</keyword>
<dbReference type="EMBL" id="KV454001">
    <property type="protein sequence ID" value="ODQ48547.1"/>
    <property type="molecule type" value="Genomic_DNA"/>
</dbReference>
<evidence type="ECO:0000256" key="1">
    <source>
        <dbReference type="SAM" id="SignalP"/>
    </source>
</evidence>
<dbReference type="GeneID" id="30181687"/>
<evidence type="ECO:0000313" key="2">
    <source>
        <dbReference type="EMBL" id="ODQ48547.1"/>
    </source>
</evidence>
<name>A0A1E3NR04_9ASCO</name>
<proteinExistence type="predicted"/>
<feature type="signal peptide" evidence="1">
    <location>
        <begin position="1"/>
        <end position="19"/>
    </location>
</feature>
<feature type="chain" id="PRO_5009133467" evidence="1">
    <location>
        <begin position="20"/>
        <end position="300"/>
    </location>
</feature>
<gene>
    <name evidence="2" type="ORF">PICMEDRAFT_83688</name>
</gene>